<keyword evidence="3" id="KW-1185">Reference proteome</keyword>
<proteinExistence type="predicted"/>
<organism evidence="2 3">
    <name type="scientific">Massilia haematophila</name>
    <dbReference type="NCBI Taxonomy" id="457923"/>
    <lineage>
        <taxon>Bacteria</taxon>
        <taxon>Pseudomonadati</taxon>
        <taxon>Pseudomonadota</taxon>
        <taxon>Betaproteobacteria</taxon>
        <taxon>Burkholderiales</taxon>
        <taxon>Oxalobacteraceae</taxon>
        <taxon>Telluria group</taxon>
        <taxon>Massilia</taxon>
    </lineage>
</organism>
<evidence type="ECO:0000256" key="1">
    <source>
        <dbReference type="SAM" id="Phobius"/>
    </source>
</evidence>
<dbReference type="EMBL" id="JBHRVV010000001">
    <property type="protein sequence ID" value="MFC3459431.1"/>
    <property type="molecule type" value="Genomic_DNA"/>
</dbReference>
<dbReference type="RefSeq" id="WP_379735995.1">
    <property type="nucleotide sequence ID" value="NZ_JBHRVV010000001.1"/>
</dbReference>
<dbReference type="Proteomes" id="UP001595665">
    <property type="component" value="Unassembled WGS sequence"/>
</dbReference>
<keyword evidence="1" id="KW-0472">Membrane</keyword>
<feature type="transmembrane region" description="Helical" evidence="1">
    <location>
        <begin position="75"/>
        <end position="93"/>
    </location>
</feature>
<evidence type="ECO:0000313" key="3">
    <source>
        <dbReference type="Proteomes" id="UP001595665"/>
    </source>
</evidence>
<feature type="transmembrane region" description="Helical" evidence="1">
    <location>
        <begin position="33"/>
        <end position="54"/>
    </location>
</feature>
<sequence>MFLVLCLLGAGLGLVTYPPWTDAGGIAVGASAMPWLAFAQLAAAALGGFLAGRLRAQWIGIHDDEAYFRDTAHGLLSWAVSTLVAAVFLGGAFGNMAGGAAPTAMVANGEAGHAPEYLIDVMLRSDRAGPADTALRQEAKRILASAVAKGRLSVTDDAWLTRRIADRTGLNREDAGRRVDDAFASSAAAAAKARAAAREAADSAREAAASTALWLAAALLLGAVAAGWCAAIGGRMRDGHAGAARQRNRKGMRMRSILLWLLGVPVPIIALVAMLR</sequence>
<gene>
    <name evidence="2" type="ORF">ACFOPH_14435</name>
</gene>
<evidence type="ECO:0000313" key="2">
    <source>
        <dbReference type="EMBL" id="MFC3459431.1"/>
    </source>
</evidence>
<keyword evidence="1" id="KW-1133">Transmembrane helix</keyword>
<reference evidence="3" key="1">
    <citation type="journal article" date="2019" name="Int. J. Syst. Evol. Microbiol.">
        <title>The Global Catalogue of Microorganisms (GCM) 10K type strain sequencing project: providing services to taxonomists for standard genome sequencing and annotation.</title>
        <authorList>
            <consortium name="The Broad Institute Genomics Platform"/>
            <consortium name="The Broad Institute Genome Sequencing Center for Infectious Disease"/>
            <person name="Wu L."/>
            <person name="Ma J."/>
        </authorList>
    </citation>
    <scope>NUCLEOTIDE SEQUENCE [LARGE SCALE GENOMIC DNA]</scope>
    <source>
        <strain evidence="3">CCM 7480</strain>
    </source>
</reference>
<feature type="transmembrane region" description="Helical" evidence="1">
    <location>
        <begin position="257"/>
        <end position="275"/>
    </location>
</feature>
<accession>A0ABV7PJN7</accession>
<name>A0ABV7PJN7_9BURK</name>
<feature type="transmembrane region" description="Helical" evidence="1">
    <location>
        <begin position="212"/>
        <end position="236"/>
    </location>
</feature>
<protein>
    <submittedName>
        <fullName evidence="2">Uncharacterized protein</fullName>
    </submittedName>
</protein>
<comment type="caution">
    <text evidence="2">The sequence shown here is derived from an EMBL/GenBank/DDBJ whole genome shotgun (WGS) entry which is preliminary data.</text>
</comment>
<keyword evidence="1" id="KW-0812">Transmembrane</keyword>